<accession>A0A5N5FC18</accession>
<gene>
    <name evidence="2" type="ORF">D8674_040558</name>
</gene>
<dbReference type="AlphaFoldDB" id="A0A5N5FC18"/>
<reference evidence="2 3" key="1">
    <citation type="submission" date="2019-09" db="EMBL/GenBank/DDBJ databases">
        <authorList>
            <person name="Ou C."/>
        </authorList>
    </citation>
    <scope>NUCLEOTIDE SEQUENCE [LARGE SCALE GENOMIC DNA]</scope>
    <source>
        <strain evidence="2">S2</strain>
        <tissue evidence="2">Leaf</tissue>
    </source>
</reference>
<comment type="caution">
    <text evidence="2">The sequence shown here is derived from an EMBL/GenBank/DDBJ whole genome shotgun (WGS) entry which is preliminary data.</text>
</comment>
<feature type="compositionally biased region" description="Basic and acidic residues" evidence="1">
    <location>
        <begin position="1"/>
        <end position="14"/>
    </location>
</feature>
<dbReference type="EMBL" id="SMOL01000748">
    <property type="protein sequence ID" value="KAB2600507.1"/>
    <property type="molecule type" value="Genomic_DNA"/>
</dbReference>
<evidence type="ECO:0000313" key="2">
    <source>
        <dbReference type="EMBL" id="KAB2600507.1"/>
    </source>
</evidence>
<keyword evidence="3" id="KW-1185">Reference proteome</keyword>
<reference evidence="2 3" key="2">
    <citation type="submission" date="2019-11" db="EMBL/GenBank/DDBJ databases">
        <title>A de novo genome assembly of a pear dwarfing rootstock.</title>
        <authorList>
            <person name="Wang F."/>
            <person name="Wang J."/>
            <person name="Li S."/>
            <person name="Zhang Y."/>
            <person name="Fang M."/>
            <person name="Ma L."/>
            <person name="Zhao Y."/>
            <person name="Jiang S."/>
        </authorList>
    </citation>
    <scope>NUCLEOTIDE SEQUENCE [LARGE SCALE GENOMIC DNA]</scope>
    <source>
        <strain evidence="2">S2</strain>
        <tissue evidence="2">Leaf</tissue>
    </source>
</reference>
<dbReference type="Proteomes" id="UP000327157">
    <property type="component" value="Unassembled WGS sequence"/>
</dbReference>
<protein>
    <submittedName>
        <fullName evidence="2">Uncharacterized protein</fullName>
    </submittedName>
</protein>
<evidence type="ECO:0000313" key="3">
    <source>
        <dbReference type="Proteomes" id="UP000327157"/>
    </source>
</evidence>
<name>A0A5N5FC18_9ROSA</name>
<organism evidence="2 3">
    <name type="scientific">Pyrus ussuriensis x Pyrus communis</name>
    <dbReference type="NCBI Taxonomy" id="2448454"/>
    <lineage>
        <taxon>Eukaryota</taxon>
        <taxon>Viridiplantae</taxon>
        <taxon>Streptophyta</taxon>
        <taxon>Embryophyta</taxon>
        <taxon>Tracheophyta</taxon>
        <taxon>Spermatophyta</taxon>
        <taxon>Magnoliopsida</taxon>
        <taxon>eudicotyledons</taxon>
        <taxon>Gunneridae</taxon>
        <taxon>Pentapetalae</taxon>
        <taxon>rosids</taxon>
        <taxon>fabids</taxon>
        <taxon>Rosales</taxon>
        <taxon>Rosaceae</taxon>
        <taxon>Amygdaloideae</taxon>
        <taxon>Maleae</taxon>
        <taxon>Pyrus</taxon>
    </lineage>
</organism>
<feature type="region of interest" description="Disordered" evidence="1">
    <location>
        <begin position="1"/>
        <end position="40"/>
    </location>
</feature>
<proteinExistence type="predicted"/>
<sequence>MVKSSPSREREEQKGSPPQTSMTLYQRTSFKKTKNSKGFENDDEGFEIILFDIEEFMPELPEGLEEEEPTSEVIDPIVDAAADDGIDNFLCNNVDFMAEDIFSDPSFDGAVAAAVDSSFASFEALMDNVIADYLTEVFDNSNRNESPVRVESREDVDELLEKYTPQKLKREKTFLRLVWSIPQ</sequence>
<feature type="compositionally biased region" description="Polar residues" evidence="1">
    <location>
        <begin position="16"/>
        <end position="28"/>
    </location>
</feature>
<evidence type="ECO:0000256" key="1">
    <source>
        <dbReference type="SAM" id="MobiDB-lite"/>
    </source>
</evidence>